<sequence>MNPSSKKQKRVLFGLEMVQQTISERVVEGFGVSPGVSMGVAYVFEAGQMRVPEYRLPNSQIEAEQERLRSAVVRSRRQLARLRHRLEERARALPTGATEDLGYLLEAYLEMLRDSRLVRGAEDRIAKDALNAEAAVHHEIVAICEAFKAMHDPYLAARVEDIRDVGNRLLKQLTKQSSPQLPPMPKGSILIAEELTPADAAQLDPETVAGFAAQSGGPQGHTAIMARALGLPAVLGASGLLDRVKTGDPVMIDGDLGQIIIHPSPNSVLLFQRREAERRREERELSRLKRQPAVTRDGTAINLLANVELPTEMDSVIEVGAAGIGLLRTEFLFLNHVSMPTEEEQYALIRQLIERAGGYPVTVRTLDLGGDKGAVSFVEQFGSSVSSPLGLRGIRLSLARSEILDVQFRAILRAAVHGPVRILLPMVTTLTEVRAARDILARAARRLLRRGEALPSALPPLGVMIETPAAALTADALAQGSDFFAVGSNDLTMYTLAIDRADERVAHLYNTLHPGVLRMIQFSAAAALRARIPLSVCGEIAGDPRYTALLLGLGFRELSMAPPSIPRVKRRILGIDLAKAERRARMIMDETDTMRIQILVDDFNAPEIERDAG</sequence>
<evidence type="ECO:0000256" key="13">
    <source>
        <dbReference type="ARBA" id="ARBA00022723"/>
    </source>
</evidence>
<evidence type="ECO:0000259" key="19">
    <source>
        <dbReference type="Pfam" id="PF05524"/>
    </source>
</evidence>
<evidence type="ECO:0000256" key="7">
    <source>
        <dbReference type="ARBA" id="ARBA00016544"/>
    </source>
</evidence>
<dbReference type="GO" id="GO:0009401">
    <property type="term" value="P:phosphoenolpyruvate-dependent sugar phosphotransferase system"/>
    <property type="evidence" value="ECO:0007669"/>
    <property type="project" value="UniProtKB-KW"/>
</dbReference>
<dbReference type="Gene3D" id="1.10.274.10">
    <property type="entry name" value="PtsI, HPr-binding domain"/>
    <property type="match status" value="1"/>
</dbReference>
<dbReference type="Pfam" id="PF00391">
    <property type="entry name" value="PEP-utilizers"/>
    <property type="match status" value="1"/>
</dbReference>
<dbReference type="EC" id="2.7.3.9" evidence="6"/>
<proteinExistence type="inferred from homology"/>
<feature type="domain" description="Phosphotransferase system enzyme I N-terminal" evidence="19">
    <location>
        <begin position="28"/>
        <end position="158"/>
    </location>
</feature>
<dbReference type="SUPFAM" id="SSF51621">
    <property type="entry name" value="Phosphoenolpyruvate/pyruvate domain"/>
    <property type="match status" value="1"/>
</dbReference>
<dbReference type="InterPro" id="IPR015813">
    <property type="entry name" value="Pyrv/PenolPyrv_kinase-like_dom"/>
</dbReference>
<keyword evidence="8" id="KW-0813">Transport</keyword>
<dbReference type="InterPro" id="IPR008731">
    <property type="entry name" value="PTS_EIN"/>
</dbReference>
<gene>
    <name evidence="20" type="ORF">DF3PB_60011</name>
</gene>
<keyword evidence="9" id="KW-0963">Cytoplasm</keyword>
<dbReference type="InterPro" id="IPR036618">
    <property type="entry name" value="PtsI_HPr-bd_sf"/>
</dbReference>
<reference evidence="20" key="1">
    <citation type="submission" date="2018-07" db="EMBL/GenBank/DDBJ databases">
        <authorList>
            <person name="Quirk P.G."/>
            <person name="Krulwich T.A."/>
        </authorList>
    </citation>
    <scope>NUCLEOTIDE SEQUENCE</scope>
</reference>
<dbReference type="PIRSF" id="PIRSF000732">
    <property type="entry name" value="PTS_enzyme_I"/>
    <property type="match status" value="1"/>
</dbReference>
<organism evidence="20">
    <name type="scientific">metagenome</name>
    <dbReference type="NCBI Taxonomy" id="256318"/>
    <lineage>
        <taxon>unclassified sequences</taxon>
        <taxon>metagenomes</taxon>
    </lineage>
</organism>
<dbReference type="GO" id="GO:0005737">
    <property type="term" value="C:cytoplasm"/>
    <property type="evidence" value="ECO:0007669"/>
    <property type="project" value="UniProtKB-SubCell"/>
</dbReference>
<comment type="function">
    <text evidence="3">General (non sugar-specific) component of the phosphoenolpyruvate-dependent sugar phosphotransferase system (sugar PTS). This major carbohydrate active-transport system catalyzes the phosphorylation of incoming sugar substrates concomitantly with their translocation across the cell membrane. Enzyme I transfers the phosphoryl group from phosphoenolpyruvate (PEP) to the phosphoryl carrier protein (HPr).</text>
</comment>
<comment type="cofactor">
    <cofactor evidence="2">
        <name>Mg(2+)</name>
        <dbReference type="ChEBI" id="CHEBI:18420"/>
    </cofactor>
</comment>
<feature type="domain" description="PEP-utilising enzyme mobile" evidence="17">
    <location>
        <begin position="185"/>
        <end position="257"/>
    </location>
</feature>
<dbReference type="InterPro" id="IPR036637">
    <property type="entry name" value="Phosphohistidine_dom_sf"/>
</dbReference>
<keyword evidence="20" id="KW-0670">Pyruvate</keyword>
<feature type="domain" description="PEP-utilising enzyme C-terminal" evidence="18">
    <location>
        <begin position="284"/>
        <end position="575"/>
    </location>
</feature>
<evidence type="ECO:0000256" key="16">
    <source>
        <dbReference type="ARBA" id="ARBA00033235"/>
    </source>
</evidence>
<evidence type="ECO:0000256" key="9">
    <source>
        <dbReference type="ARBA" id="ARBA00022490"/>
    </source>
</evidence>
<evidence type="ECO:0000256" key="15">
    <source>
        <dbReference type="ARBA" id="ARBA00022842"/>
    </source>
</evidence>
<evidence type="ECO:0000256" key="14">
    <source>
        <dbReference type="ARBA" id="ARBA00022777"/>
    </source>
</evidence>
<dbReference type="Gene3D" id="3.20.20.60">
    <property type="entry name" value="Phosphoenolpyruvate-binding domains"/>
    <property type="match status" value="1"/>
</dbReference>
<evidence type="ECO:0000259" key="17">
    <source>
        <dbReference type="Pfam" id="PF00391"/>
    </source>
</evidence>
<evidence type="ECO:0000259" key="18">
    <source>
        <dbReference type="Pfam" id="PF02896"/>
    </source>
</evidence>
<accession>A0A380TKF7</accession>
<evidence type="ECO:0000256" key="2">
    <source>
        <dbReference type="ARBA" id="ARBA00001946"/>
    </source>
</evidence>
<evidence type="ECO:0000256" key="8">
    <source>
        <dbReference type="ARBA" id="ARBA00022448"/>
    </source>
</evidence>
<dbReference type="SUPFAM" id="SSF52009">
    <property type="entry name" value="Phosphohistidine domain"/>
    <property type="match status" value="1"/>
</dbReference>
<keyword evidence="10" id="KW-0762">Sugar transport</keyword>
<keyword evidence="14" id="KW-0418">Kinase</keyword>
<evidence type="ECO:0000256" key="3">
    <source>
        <dbReference type="ARBA" id="ARBA00002728"/>
    </source>
</evidence>
<dbReference type="SUPFAM" id="SSF47831">
    <property type="entry name" value="Enzyme I of the PEP:sugar phosphotransferase system HPr-binding (sub)domain"/>
    <property type="match status" value="1"/>
</dbReference>
<evidence type="ECO:0000256" key="5">
    <source>
        <dbReference type="ARBA" id="ARBA00007837"/>
    </source>
</evidence>
<dbReference type="NCBIfam" id="TIGR01417">
    <property type="entry name" value="PTS_I_fam"/>
    <property type="match status" value="1"/>
</dbReference>
<dbReference type="InterPro" id="IPR006318">
    <property type="entry name" value="PTS_EI-like"/>
</dbReference>
<evidence type="ECO:0000256" key="11">
    <source>
        <dbReference type="ARBA" id="ARBA00022679"/>
    </source>
</evidence>
<dbReference type="PANTHER" id="PTHR46244">
    <property type="entry name" value="PHOSPHOENOLPYRUVATE-PROTEIN PHOSPHOTRANSFERASE"/>
    <property type="match status" value="1"/>
</dbReference>
<dbReference type="GO" id="GO:0008965">
    <property type="term" value="F:phosphoenolpyruvate-protein phosphotransferase activity"/>
    <property type="evidence" value="ECO:0007669"/>
    <property type="project" value="UniProtKB-EC"/>
</dbReference>
<evidence type="ECO:0000256" key="6">
    <source>
        <dbReference type="ARBA" id="ARBA00012232"/>
    </source>
</evidence>
<dbReference type="InterPro" id="IPR024692">
    <property type="entry name" value="PTS_EI"/>
</dbReference>
<keyword evidence="13" id="KW-0479">Metal-binding</keyword>
<evidence type="ECO:0000256" key="4">
    <source>
        <dbReference type="ARBA" id="ARBA00004496"/>
    </source>
</evidence>
<comment type="catalytic activity">
    <reaction evidence="1">
        <text>L-histidyl-[protein] + phosphoenolpyruvate = N(pros)-phospho-L-histidyl-[protein] + pyruvate</text>
        <dbReference type="Rhea" id="RHEA:23880"/>
        <dbReference type="Rhea" id="RHEA-COMP:9745"/>
        <dbReference type="Rhea" id="RHEA-COMP:9746"/>
        <dbReference type="ChEBI" id="CHEBI:15361"/>
        <dbReference type="ChEBI" id="CHEBI:29979"/>
        <dbReference type="ChEBI" id="CHEBI:58702"/>
        <dbReference type="ChEBI" id="CHEBI:64837"/>
        <dbReference type="EC" id="2.7.3.9"/>
    </reaction>
</comment>
<comment type="similarity">
    <text evidence="5">Belongs to the PEP-utilizing enzyme family.</text>
</comment>
<protein>
    <recommendedName>
        <fullName evidence="7">Phosphoenolpyruvate-protein phosphotransferase</fullName>
        <ecNumber evidence="6">2.7.3.9</ecNumber>
    </recommendedName>
    <alternativeName>
        <fullName evidence="16">Phosphotransferase system, enzyme I</fullName>
    </alternativeName>
</protein>
<dbReference type="GO" id="GO:0016301">
    <property type="term" value="F:kinase activity"/>
    <property type="evidence" value="ECO:0007669"/>
    <property type="project" value="UniProtKB-KW"/>
</dbReference>
<dbReference type="InterPro" id="IPR008279">
    <property type="entry name" value="PEP-util_enz_mobile_dom"/>
</dbReference>
<dbReference type="PANTHER" id="PTHR46244:SF3">
    <property type="entry name" value="PHOSPHOENOLPYRUVATE-PROTEIN PHOSPHOTRANSFERASE"/>
    <property type="match status" value="1"/>
</dbReference>
<dbReference type="PRINTS" id="PR01736">
    <property type="entry name" value="PHPHTRNFRASE"/>
</dbReference>
<dbReference type="InterPro" id="IPR050499">
    <property type="entry name" value="PEP-utilizing_PTS_enzyme"/>
</dbReference>
<dbReference type="Gene3D" id="3.50.30.10">
    <property type="entry name" value="Phosphohistidine domain"/>
    <property type="match status" value="1"/>
</dbReference>
<dbReference type="Pfam" id="PF05524">
    <property type="entry name" value="PEP-utilisers_N"/>
    <property type="match status" value="1"/>
</dbReference>
<dbReference type="AlphaFoldDB" id="A0A380TKF7"/>
<dbReference type="EMBL" id="UIDG01000556">
    <property type="protein sequence ID" value="SUS08173.1"/>
    <property type="molecule type" value="Genomic_DNA"/>
</dbReference>
<dbReference type="GO" id="GO:0046872">
    <property type="term" value="F:metal ion binding"/>
    <property type="evidence" value="ECO:0007669"/>
    <property type="project" value="UniProtKB-KW"/>
</dbReference>
<keyword evidence="11 20" id="KW-0808">Transferase</keyword>
<keyword evidence="12" id="KW-0598">Phosphotransferase system</keyword>
<evidence type="ECO:0000256" key="1">
    <source>
        <dbReference type="ARBA" id="ARBA00000683"/>
    </source>
</evidence>
<dbReference type="Pfam" id="PF02896">
    <property type="entry name" value="PEP-utilizers_C"/>
    <property type="match status" value="1"/>
</dbReference>
<evidence type="ECO:0000256" key="12">
    <source>
        <dbReference type="ARBA" id="ARBA00022683"/>
    </source>
</evidence>
<dbReference type="InterPro" id="IPR040442">
    <property type="entry name" value="Pyrv_kinase-like_dom_sf"/>
</dbReference>
<dbReference type="InterPro" id="IPR000121">
    <property type="entry name" value="PEP_util_C"/>
</dbReference>
<evidence type="ECO:0000313" key="20">
    <source>
        <dbReference type="EMBL" id="SUS08173.1"/>
    </source>
</evidence>
<comment type="subcellular location">
    <subcellularLocation>
        <location evidence="4">Cytoplasm</location>
    </subcellularLocation>
</comment>
<keyword evidence="15" id="KW-0460">Magnesium</keyword>
<name>A0A380TKF7_9ZZZZ</name>
<evidence type="ECO:0000256" key="10">
    <source>
        <dbReference type="ARBA" id="ARBA00022597"/>
    </source>
</evidence>